<name>A0A2M6YC12_9BACT</name>
<keyword evidence="5 7" id="KW-0418">Kinase</keyword>
<evidence type="ECO:0000256" key="8">
    <source>
        <dbReference type="PIRSR" id="PIRSR000724-1"/>
    </source>
</evidence>
<dbReference type="PANTHER" id="PTHR11406:SF23">
    <property type="entry name" value="PHOSPHOGLYCERATE KINASE 1, CHLOROPLASTIC-RELATED"/>
    <property type="match status" value="1"/>
</dbReference>
<comment type="subcellular location">
    <subcellularLocation>
        <location evidence="7">Cytoplasm</location>
    </subcellularLocation>
</comment>
<comment type="caution">
    <text evidence="7">Lacks conserved residue(s) required for the propagation of feature annotation.</text>
</comment>
<evidence type="ECO:0000313" key="11">
    <source>
        <dbReference type="EMBL" id="PIU24225.1"/>
    </source>
</evidence>
<dbReference type="Proteomes" id="UP000229896">
    <property type="component" value="Unassembled WGS sequence"/>
</dbReference>
<feature type="binding site" evidence="7">
    <location>
        <position position="116"/>
    </location>
    <ligand>
        <name>substrate</name>
    </ligand>
</feature>
<feature type="binding site" evidence="7 8">
    <location>
        <begin position="57"/>
        <end position="60"/>
    </location>
    <ligand>
        <name>substrate</name>
    </ligand>
</feature>
<dbReference type="GO" id="GO:0043531">
    <property type="term" value="F:ADP binding"/>
    <property type="evidence" value="ECO:0007669"/>
    <property type="project" value="TreeGrafter"/>
</dbReference>
<evidence type="ECO:0000256" key="2">
    <source>
        <dbReference type="ARBA" id="ARBA00013061"/>
    </source>
</evidence>
<dbReference type="GO" id="GO:0005524">
    <property type="term" value="F:ATP binding"/>
    <property type="evidence" value="ECO:0007669"/>
    <property type="project" value="UniProtKB-KW"/>
</dbReference>
<evidence type="ECO:0000256" key="9">
    <source>
        <dbReference type="PIRSR" id="PIRSR000724-2"/>
    </source>
</evidence>
<feature type="binding site" evidence="8">
    <location>
        <position position="149"/>
    </location>
    <ligand>
        <name>(2R)-3-phosphoglycerate</name>
        <dbReference type="ChEBI" id="CHEBI:58272"/>
    </ligand>
</feature>
<feature type="binding site" evidence="7 9">
    <location>
        <position position="199"/>
    </location>
    <ligand>
        <name>ATP</name>
        <dbReference type="ChEBI" id="CHEBI:30616"/>
    </ligand>
</feature>
<dbReference type="SUPFAM" id="SSF53748">
    <property type="entry name" value="Phosphoglycerate kinase"/>
    <property type="match status" value="1"/>
</dbReference>
<evidence type="ECO:0000256" key="4">
    <source>
        <dbReference type="ARBA" id="ARBA00022741"/>
    </source>
</evidence>
<keyword evidence="4 7" id="KW-0547">Nucleotide-binding</keyword>
<dbReference type="PANTHER" id="PTHR11406">
    <property type="entry name" value="PHOSPHOGLYCERATE KINASE"/>
    <property type="match status" value="1"/>
</dbReference>
<feature type="binding site" evidence="7">
    <location>
        <position position="34"/>
    </location>
    <ligand>
        <name>substrate</name>
    </ligand>
</feature>
<keyword evidence="3 7" id="KW-0808">Transferase</keyword>
<feature type="binding site" evidence="8">
    <location>
        <position position="34"/>
    </location>
    <ligand>
        <name>(2R)-3-phosphoglycerate</name>
        <dbReference type="ChEBI" id="CHEBI:58272"/>
    </ligand>
</feature>
<dbReference type="HAMAP" id="MF_00145">
    <property type="entry name" value="Phosphoglyc_kinase"/>
    <property type="match status" value="1"/>
</dbReference>
<dbReference type="InterPro" id="IPR015824">
    <property type="entry name" value="Phosphoglycerate_kinase_N"/>
</dbReference>
<gene>
    <name evidence="7 11" type="primary">pgk</name>
    <name evidence="11" type="ORF">COT12_02145</name>
</gene>
<comment type="caution">
    <text evidence="11">The sequence shown here is derived from an EMBL/GenBank/DDBJ whole genome shotgun (WGS) entry which is preliminary data.</text>
</comment>
<keyword evidence="6 7" id="KW-0067">ATP-binding</keyword>
<comment type="subunit">
    <text evidence="7">Monomer.</text>
</comment>
<dbReference type="GO" id="GO:0005829">
    <property type="term" value="C:cytosol"/>
    <property type="evidence" value="ECO:0007669"/>
    <property type="project" value="TreeGrafter"/>
</dbReference>
<feature type="binding site" evidence="8">
    <location>
        <position position="116"/>
    </location>
    <ligand>
        <name>(2R)-3-phosphoglycerate</name>
        <dbReference type="ChEBI" id="CHEBI:58272"/>
    </ligand>
</feature>
<dbReference type="GO" id="GO:0006096">
    <property type="term" value="P:glycolytic process"/>
    <property type="evidence" value="ECO:0007669"/>
    <property type="project" value="UniProtKB-UniRule"/>
</dbReference>
<evidence type="ECO:0000256" key="10">
    <source>
        <dbReference type="RuleBase" id="RU000532"/>
    </source>
</evidence>
<keyword evidence="7" id="KW-0963">Cytoplasm</keyword>
<comment type="catalytic activity">
    <reaction evidence="1 7 10">
        <text>(2R)-3-phosphoglycerate + ATP = (2R)-3-phospho-glyceroyl phosphate + ADP</text>
        <dbReference type="Rhea" id="RHEA:14801"/>
        <dbReference type="ChEBI" id="CHEBI:30616"/>
        <dbReference type="ChEBI" id="CHEBI:57604"/>
        <dbReference type="ChEBI" id="CHEBI:58272"/>
        <dbReference type="ChEBI" id="CHEBI:456216"/>
        <dbReference type="EC" id="2.7.2.3"/>
    </reaction>
</comment>
<organism evidence="11 12">
    <name type="scientific">Candidatus Berkelbacteria bacterium CG08_land_8_20_14_0_20_39_8</name>
    <dbReference type="NCBI Taxonomy" id="1974511"/>
    <lineage>
        <taxon>Bacteria</taxon>
        <taxon>Candidatus Berkelbacteria</taxon>
    </lineage>
</organism>
<evidence type="ECO:0000256" key="7">
    <source>
        <dbReference type="HAMAP-Rule" id="MF_00145"/>
    </source>
</evidence>
<feature type="binding site" evidence="7">
    <location>
        <position position="149"/>
    </location>
    <ligand>
        <name>substrate</name>
    </ligand>
</feature>
<feature type="binding site" evidence="7 9">
    <location>
        <position position="304"/>
    </location>
    <ligand>
        <name>ATP</name>
        <dbReference type="ChEBI" id="CHEBI:30616"/>
    </ligand>
</feature>
<dbReference type="GO" id="GO:0004618">
    <property type="term" value="F:phosphoglycerate kinase activity"/>
    <property type="evidence" value="ECO:0007669"/>
    <property type="project" value="UniProtKB-UniRule"/>
</dbReference>
<evidence type="ECO:0000313" key="12">
    <source>
        <dbReference type="Proteomes" id="UP000229896"/>
    </source>
</evidence>
<dbReference type="EC" id="2.7.2.3" evidence="2 7"/>
<comment type="pathway">
    <text evidence="7">Carbohydrate degradation; glycolysis; pyruvate from D-glyceraldehyde 3-phosphate: step 2/5.</text>
</comment>
<reference evidence="12" key="1">
    <citation type="submission" date="2017-09" db="EMBL/GenBank/DDBJ databases">
        <title>Depth-based differentiation of microbial function through sediment-hosted aquifers and enrichment of novel symbionts in the deep terrestrial subsurface.</title>
        <authorList>
            <person name="Probst A.J."/>
            <person name="Ladd B."/>
            <person name="Jarett J.K."/>
            <person name="Geller-Mcgrath D.E."/>
            <person name="Sieber C.M.K."/>
            <person name="Emerson J.B."/>
            <person name="Anantharaman K."/>
            <person name="Thomas B.C."/>
            <person name="Malmstrom R."/>
            <person name="Stieglmeier M."/>
            <person name="Klingl A."/>
            <person name="Woyke T."/>
            <person name="Ryan C.M."/>
            <person name="Banfield J.F."/>
        </authorList>
    </citation>
    <scope>NUCLEOTIDE SEQUENCE [LARGE SCALE GENOMIC DNA]</scope>
</reference>
<dbReference type="Gene3D" id="3.40.50.1260">
    <property type="entry name" value="Phosphoglycerate kinase, N-terminal domain"/>
    <property type="match status" value="2"/>
</dbReference>
<accession>A0A2M6YC12</accession>
<dbReference type="InterPro" id="IPR001576">
    <property type="entry name" value="Phosphoglycerate_kinase"/>
</dbReference>
<keyword evidence="7" id="KW-0324">Glycolysis</keyword>
<feature type="binding site" evidence="8">
    <location>
        <begin position="19"/>
        <end position="21"/>
    </location>
    <ligand>
        <name>substrate</name>
    </ligand>
</feature>
<dbReference type="PRINTS" id="PR00477">
    <property type="entry name" value="PHGLYCKINASE"/>
</dbReference>
<dbReference type="UniPathway" id="UPA00109">
    <property type="reaction ID" value="UER00185"/>
</dbReference>
<evidence type="ECO:0000256" key="5">
    <source>
        <dbReference type="ARBA" id="ARBA00022777"/>
    </source>
</evidence>
<dbReference type="AlphaFoldDB" id="A0A2M6YC12"/>
<sequence length="377" mass="41901">MNYLKDAEIERKSVFLRVDWNVPLKDGEIVDDKRIRATIPTIEYLQSKNCKIIIGTHLGRPDGEIVHALSTRKLAQKYSELEKTKVIATDYVIESPVKLQVEKMRPKDILVLGNLRWHAEEETNNPAFAHILASYADVYVDDAFAVCHRSHASVEEITKFLLGFGGFLLEKEITSLKILTESPRQPFVLVLGGAKIQDKIGVIKKLIPEVSKILIGGAIANTFRYFQGMPVSHSLYEPKTEYLIGEIVNLAGDKLVIPTDDKRKDLGGGNFAILDIGPETIENYKKIIAEAKTIFWNGNMGYSEEAEFKLGTQEIAKAIEENPMTKFVAGGDTVGFLTSHQMENGYSFISTGGSATLEFLAGVELPGLKVLGYYDSK</sequence>
<comment type="similarity">
    <text evidence="7 10">Belongs to the phosphoglycerate kinase family.</text>
</comment>
<protein>
    <recommendedName>
        <fullName evidence="2 7">Phosphoglycerate kinase</fullName>
        <ecNumber evidence="2 7">2.7.2.3</ecNumber>
    </recommendedName>
</protein>
<dbReference type="EMBL" id="PEXI01000067">
    <property type="protein sequence ID" value="PIU24225.1"/>
    <property type="molecule type" value="Genomic_DNA"/>
</dbReference>
<evidence type="ECO:0000256" key="1">
    <source>
        <dbReference type="ARBA" id="ARBA00000642"/>
    </source>
</evidence>
<dbReference type="InterPro" id="IPR036043">
    <property type="entry name" value="Phosphoglycerate_kinase_sf"/>
</dbReference>
<evidence type="ECO:0000256" key="6">
    <source>
        <dbReference type="ARBA" id="ARBA00022840"/>
    </source>
</evidence>
<feature type="binding site" evidence="7 9">
    <location>
        <begin position="330"/>
        <end position="333"/>
    </location>
    <ligand>
        <name>ATP</name>
        <dbReference type="ChEBI" id="CHEBI:30616"/>
    </ligand>
</feature>
<proteinExistence type="inferred from homology"/>
<evidence type="ECO:0000256" key="3">
    <source>
        <dbReference type="ARBA" id="ARBA00022679"/>
    </source>
</evidence>
<dbReference type="GO" id="GO:0006094">
    <property type="term" value="P:gluconeogenesis"/>
    <property type="evidence" value="ECO:0007669"/>
    <property type="project" value="TreeGrafter"/>
</dbReference>
<dbReference type="PIRSF" id="PIRSF000724">
    <property type="entry name" value="Pgk"/>
    <property type="match status" value="1"/>
</dbReference>
<dbReference type="Pfam" id="PF00162">
    <property type="entry name" value="PGK"/>
    <property type="match status" value="1"/>
</dbReference>